<protein>
    <submittedName>
        <fullName evidence="1">Uncharacterized protein</fullName>
    </submittedName>
</protein>
<dbReference type="STRING" id="321267.SHM7688_00237"/>
<keyword evidence="2" id="KW-1185">Reference proteome</keyword>
<proteinExistence type="predicted"/>
<accession>A0A0P1EKI5</accession>
<dbReference type="AlphaFoldDB" id="A0A0P1EKI5"/>
<reference evidence="1 2" key="1">
    <citation type="submission" date="2015-09" db="EMBL/GenBank/DDBJ databases">
        <authorList>
            <consortium name="Swine Surveillance"/>
        </authorList>
    </citation>
    <scope>NUCLEOTIDE SEQUENCE [LARGE SCALE GENOMIC DNA]</scope>
    <source>
        <strain evidence="1 2">CECT 7688</strain>
    </source>
</reference>
<organism evidence="1 2">
    <name type="scientific">Shimia marina</name>
    <dbReference type="NCBI Taxonomy" id="321267"/>
    <lineage>
        <taxon>Bacteria</taxon>
        <taxon>Pseudomonadati</taxon>
        <taxon>Pseudomonadota</taxon>
        <taxon>Alphaproteobacteria</taxon>
        <taxon>Rhodobacterales</taxon>
        <taxon>Roseobacteraceae</taxon>
    </lineage>
</organism>
<sequence>MFVSGFSVDPATYTAVFSSERYSTIVQQAGDRYITGGTNGLYTKTYADTAKLAA</sequence>
<evidence type="ECO:0000313" key="1">
    <source>
        <dbReference type="EMBL" id="CUH50808.1"/>
    </source>
</evidence>
<gene>
    <name evidence="1" type="ORF">SHM7688_00237</name>
</gene>
<dbReference type="EMBL" id="CYPW01000002">
    <property type="protein sequence ID" value="CUH50808.1"/>
    <property type="molecule type" value="Genomic_DNA"/>
</dbReference>
<dbReference type="Proteomes" id="UP000054823">
    <property type="component" value="Unassembled WGS sequence"/>
</dbReference>
<evidence type="ECO:0000313" key="2">
    <source>
        <dbReference type="Proteomes" id="UP000054823"/>
    </source>
</evidence>
<name>A0A0P1EKI5_9RHOB</name>